<name>A0ABY8MHI4_9SPIO</name>
<dbReference type="Proteomes" id="UP001228690">
    <property type="component" value="Chromosome"/>
</dbReference>
<gene>
    <name evidence="11" type="ORF">P0082_00790</name>
</gene>
<evidence type="ECO:0000256" key="8">
    <source>
        <dbReference type="ARBA" id="ARBA00023288"/>
    </source>
</evidence>
<keyword evidence="5 9" id="KW-0732">Signal</keyword>
<evidence type="ECO:0000313" key="11">
    <source>
        <dbReference type="EMBL" id="WGK69427.1"/>
    </source>
</evidence>
<dbReference type="InterPro" id="IPR050957">
    <property type="entry name" value="BMP_lipoprotein"/>
</dbReference>
<evidence type="ECO:0000256" key="6">
    <source>
        <dbReference type="ARBA" id="ARBA00023136"/>
    </source>
</evidence>
<dbReference type="RefSeq" id="WP_326927610.1">
    <property type="nucleotide sequence ID" value="NZ_CP123443.1"/>
</dbReference>
<reference evidence="11 12" key="1">
    <citation type="submission" date="2023-04" db="EMBL/GenBank/DDBJ databases">
        <title>Spirochaete genome identified in red abalone sample constitutes a novel genus.</title>
        <authorList>
            <person name="Sharma S.P."/>
            <person name="Purcell C.M."/>
            <person name="Hyde J.R."/>
            <person name="Severin A.J."/>
        </authorList>
    </citation>
    <scope>NUCLEOTIDE SEQUENCE [LARGE SCALE GENOMIC DNA]</scope>
    <source>
        <strain evidence="11 12">SP-2023</strain>
    </source>
</reference>
<sequence>MYIKIRFPMLLTLLMLVSLVMFACNKKEADVDVVPDSEEVQVTVRLGTDASGVDDKSFNASAWRGITRFYGDTPENPLKQGSHYDYIISNNTDKYVSNLRLMSEGGYSLVIVTGFTWADALSQVAPDYPQQKFMIVDVAGLPNDAKNIMEVIYAEEQGAFLAGVAAALQAKEVGAEPKFGFIGGIPGAVITHFQVGYMQGILTISPDAEILDYYANDWADPAKAKIQAEAWFDSGVYAIFSAAGSTGNGAIQVAKESRQRGRDVWAIGVDSDQYGEGLYEEGKSAILTSMIKRVDAATELALMNVRDETFQAEVVRLDLANSGVGLPENNPNLSDAILAEVKDYEQKVINGEIVVDNTVAAFISAGHLGEGLTILARDD</sequence>
<dbReference type="Gene3D" id="3.40.50.2300">
    <property type="match status" value="2"/>
</dbReference>
<dbReference type="InterPro" id="IPR028082">
    <property type="entry name" value="Peripla_BP_I"/>
</dbReference>
<evidence type="ECO:0000256" key="2">
    <source>
        <dbReference type="ARBA" id="ARBA00008610"/>
    </source>
</evidence>
<dbReference type="SUPFAM" id="SSF53822">
    <property type="entry name" value="Periplasmic binding protein-like I"/>
    <property type="match status" value="1"/>
</dbReference>
<feature type="signal peptide" evidence="9">
    <location>
        <begin position="1"/>
        <end position="23"/>
    </location>
</feature>
<feature type="domain" description="ABC transporter substrate-binding protein PnrA-like" evidence="10">
    <location>
        <begin position="49"/>
        <end position="356"/>
    </location>
</feature>
<comment type="similarity">
    <text evidence="2">Belongs to the BMP lipoprotein family.</text>
</comment>
<evidence type="ECO:0000256" key="5">
    <source>
        <dbReference type="ARBA" id="ARBA00022729"/>
    </source>
</evidence>
<comment type="subcellular location">
    <subcellularLocation>
        <location evidence="1">Cell membrane</location>
        <topology evidence="1">Lipid-anchor</topology>
    </subcellularLocation>
</comment>
<dbReference type="EMBL" id="CP123443">
    <property type="protein sequence ID" value="WGK69427.1"/>
    <property type="molecule type" value="Genomic_DNA"/>
</dbReference>
<protein>
    <submittedName>
        <fullName evidence="11">BMP family ABC transporter substrate-binding protein</fullName>
    </submittedName>
</protein>
<dbReference type="PANTHER" id="PTHR34296:SF2">
    <property type="entry name" value="ABC TRANSPORTER GUANOSINE-BINDING PROTEIN NUPN"/>
    <property type="match status" value="1"/>
</dbReference>
<dbReference type="Pfam" id="PF02608">
    <property type="entry name" value="Bmp"/>
    <property type="match status" value="1"/>
</dbReference>
<keyword evidence="8" id="KW-0449">Lipoprotein</keyword>
<keyword evidence="3" id="KW-0813">Transport</keyword>
<evidence type="ECO:0000256" key="1">
    <source>
        <dbReference type="ARBA" id="ARBA00004193"/>
    </source>
</evidence>
<keyword evidence="12" id="KW-1185">Reference proteome</keyword>
<dbReference type="InterPro" id="IPR003760">
    <property type="entry name" value="PnrA-like"/>
</dbReference>
<dbReference type="PROSITE" id="PS51257">
    <property type="entry name" value="PROKAR_LIPOPROTEIN"/>
    <property type="match status" value="1"/>
</dbReference>
<feature type="chain" id="PRO_5046408736" evidence="9">
    <location>
        <begin position="24"/>
        <end position="379"/>
    </location>
</feature>
<accession>A0ABY8MHI4</accession>
<organism evidence="11 12">
    <name type="scientific">Candidatus Haliotispira prima</name>
    <dbReference type="NCBI Taxonomy" id="3034016"/>
    <lineage>
        <taxon>Bacteria</taxon>
        <taxon>Pseudomonadati</taxon>
        <taxon>Spirochaetota</taxon>
        <taxon>Spirochaetia</taxon>
        <taxon>Spirochaetales</taxon>
        <taxon>Spirochaetaceae</taxon>
        <taxon>Candidatus Haliotispira</taxon>
    </lineage>
</organism>
<evidence type="ECO:0000259" key="10">
    <source>
        <dbReference type="Pfam" id="PF02608"/>
    </source>
</evidence>
<keyword evidence="6" id="KW-0472">Membrane</keyword>
<evidence type="ECO:0000256" key="3">
    <source>
        <dbReference type="ARBA" id="ARBA00022448"/>
    </source>
</evidence>
<proteinExistence type="inferred from homology"/>
<evidence type="ECO:0000256" key="9">
    <source>
        <dbReference type="SAM" id="SignalP"/>
    </source>
</evidence>
<dbReference type="CDD" id="cd06354">
    <property type="entry name" value="PBP1_PrnA-like"/>
    <property type="match status" value="1"/>
</dbReference>
<dbReference type="PANTHER" id="PTHR34296">
    <property type="entry name" value="TRANSCRIPTIONAL ACTIVATOR PROTEIN MED"/>
    <property type="match status" value="1"/>
</dbReference>
<evidence type="ECO:0000256" key="4">
    <source>
        <dbReference type="ARBA" id="ARBA00022475"/>
    </source>
</evidence>
<keyword evidence="7" id="KW-0564">Palmitate</keyword>
<evidence type="ECO:0000256" key="7">
    <source>
        <dbReference type="ARBA" id="ARBA00023139"/>
    </source>
</evidence>
<keyword evidence="4" id="KW-1003">Cell membrane</keyword>
<evidence type="ECO:0000313" key="12">
    <source>
        <dbReference type="Proteomes" id="UP001228690"/>
    </source>
</evidence>